<feature type="transmembrane region" description="Helical" evidence="1">
    <location>
        <begin position="136"/>
        <end position="155"/>
    </location>
</feature>
<sequence length="185" mass="21253">MGSRKPKDSWWSRSGYQLLLEKGPDLPTTQSRKEKVSPSLIFLFYIALSCGIGYGWGCLLFFLFENVYCDILFCCGCTWDWDGGWDHCNVHVPGLPHCPWCAATYPAVLATRLDWTTAAVYVAYFIFVQGKMISRLFWSAFWGFFVYGLVCAYAFKVATNYPFFLCFLFGKDNSTDFEAYAHRVE</sequence>
<proteinExistence type="predicted"/>
<organism evidence="2">
    <name type="scientific">Palpitomonas bilix</name>
    <dbReference type="NCBI Taxonomy" id="652834"/>
    <lineage>
        <taxon>Eukaryota</taxon>
        <taxon>Eukaryota incertae sedis</taxon>
    </lineage>
</organism>
<accession>A0A7S3GGF4</accession>
<reference evidence="2" key="1">
    <citation type="submission" date="2021-01" db="EMBL/GenBank/DDBJ databases">
        <authorList>
            <person name="Corre E."/>
            <person name="Pelletier E."/>
            <person name="Niang G."/>
            <person name="Scheremetjew M."/>
            <person name="Finn R."/>
            <person name="Kale V."/>
            <person name="Holt S."/>
            <person name="Cochrane G."/>
            <person name="Meng A."/>
            <person name="Brown T."/>
            <person name="Cohen L."/>
        </authorList>
    </citation>
    <scope>NUCLEOTIDE SEQUENCE</scope>
    <source>
        <strain evidence="2">NIES-2562</strain>
    </source>
</reference>
<keyword evidence="1" id="KW-0812">Transmembrane</keyword>
<feature type="transmembrane region" description="Helical" evidence="1">
    <location>
        <begin position="40"/>
        <end position="64"/>
    </location>
</feature>
<evidence type="ECO:0000256" key="1">
    <source>
        <dbReference type="SAM" id="Phobius"/>
    </source>
</evidence>
<evidence type="ECO:0000313" key="2">
    <source>
        <dbReference type="EMBL" id="CAE0265502.1"/>
    </source>
</evidence>
<dbReference type="EMBL" id="HBIB01042447">
    <property type="protein sequence ID" value="CAE0265502.1"/>
    <property type="molecule type" value="Transcribed_RNA"/>
</dbReference>
<gene>
    <name evidence="2" type="ORF">PBIL07802_LOCUS27838</name>
</gene>
<keyword evidence="1" id="KW-1133">Transmembrane helix</keyword>
<name>A0A7S3GGF4_9EUKA</name>
<dbReference type="AlphaFoldDB" id="A0A7S3GGF4"/>
<protein>
    <submittedName>
        <fullName evidence="2">Uncharacterized protein</fullName>
    </submittedName>
</protein>
<feature type="transmembrane region" description="Helical" evidence="1">
    <location>
        <begin position="103"/>
        <end position="124"/>
    </location>
</feature>
<keyword evidence="1" id="KW-0472">Membrane</keyword>